<dbReference type="VEuPathDB" id="FungiDB:I7I52_07768"/>
<dbReference type="Proteomes" id="UP000670092">
    <property type="component" value="Unassembled WGS sequence"/>
</dbReference>
<sequence>MMSWIEHPPSHRHRRFALLPSGVCLTPEEEAQIVSRTGRKPIPPPDVVRQAWLSGKYNDEEENKVKSSSKMREPENHLLRGTDCRQNHGEVEENIANSQRNDFVIRSPSPSPSNGEIADTIPAKLKMSPMKLSSNEAGRLGGQFSLVQRAISC</sequence>
<proteinExistence type="predicted"/>
<dbReference type="AlphaFoldDB" id="A0A8H8CUY3"/>
<name>A0A8H8CUY3_AJECA</name>
<dbReference type="OrthoDB" id="4188859at2759"/>
<evidence type="ECO:0000313" key="2">
    <source>
        <dbReference type="EMBL" id="KAG5290674.1"/>
    </source>
</evidence>
<gene>
    <name evidence="2" type="ORF">I7I52_07768</name>
</gene>
<protein>
    <submittedName>
        <fullName evidence="2">Uncharacterized protein</fullName>
    </submittedName>
</protein>
<reference evidence="2 3" key="1">
    <citation type="submission" date="2021-01" db="EMBL/GenBank/DDBJ databases">
        <title>Chromosome-level genome assembly of a human fungal pathogen reveals clustering of transcriptionally co-regulated genes.</title>
        <authorList>
            <person name="Voorhies M."/>
            <person name="Cohen S."/>
            <person name="Shea T.P."/>
            <person name="Petrus S."/>
            <person name="Munoz J.F."/>
            <person name="Poplawski S."/>
            <person name="Goldman W.E."/>
            <person name="Michael T."/>
            <person name="Cuomo C.A."/>
            <person name="Sil A."/>
            <person name="Beyhan S."/>
        </authorList>
    </citation>
    <scope>NUCLEOTIDE SEQUENCE [LARGE SCALE GENOMIC DNA]</scope>
    <source>
        <strain evidence="2 3">G184AR</strain>
    </source>
</reference>
<feature type="region of interest" description="Disordered" evidence="1">
    <location>
        <begin position="93"/>
        <end position="116"/>
    </location>
</feature>
<evidence type="ECO:0000313" key="3">
    <source>
        <dbReference type="Proteomes" id="UP000670092"/>
    </source>
</evidence>
<feature type="region of interest" description="Disordered" evidence="1">
    <location>
        <begin position="53"/>
        <end position="75"/>
    </location>
</feature>
<dbReference type="EMBL" id="JAEVHI010000005">
    <property type="protein sequence ID" value="KAG5290674.1"/>
    <property type="molecule type" value="Genomic_DNA"/>
</dbReference>
<accession>A0A8H8CUY3</accession>
<organism evidence="2 3">
    <name type="scientific">Ajellomyces capsulatus</name>
    <name type="common">Darling's disease fungus</name>
    <name type="synonym">Histoplasma capsulatum</name>
    <dbReference type="NCBI Taxonomy" id="5037"/>
    <lineage>
        <taxon>Eukaryota</taxon>
        <taxon>Fungi</taxon>
        <taxon>Dikarya</taxon>
        <taxon>Ascomycota</taxon>
        <taxon>Pezizomycotina</taxon>
        <taxon>Eurotiomycetes</taxon>
        <taxon>Eurotiomycetidae</taxon>
        <taxon>Onygenales</taxon>
        <taxon>Ajellomycetaceae</taxon>
        <taxon>Histoplasma</taxon>
    </lineage>
</organism>
<comment type="caution">
    <text evidence="2">The sequence shown here is derived from an EMBL/GenBank/DDBJ whole genome shotgun (WGS) entry which is preliminary data.</text>
</comment>
<evidence type="ECO:0000256" key="1">
    <source>
        <dbReference type="SAM" id="MobiDB-lite"/>
    </source>
</evidence>